<name>A0ABU2NJI7_9PSEU</name>
<proteinExistence type="predicted"/>
<accession>A0ABU2NJI7</accession>
<gene>
    <name evidence="1" type="ORF">RM445_30755</name>
</gene>
<comment type="caution">
    <text evidence="1">The sequence shown here is derived from an EMBL/GenBank/DDBJ whole genome shotgun (WGS) entry which is preliminary data.</text>
</comment>
<keyword evidence="2" id="KW-1185">Reference proteome</keyword>
<protein>
    <submittedName>
        <fullName evidence="1">Uncharacterized protein</fullName>
    </submittedName>
</protein>
<organism evidence="1 2">
    <name type="scientific">Pseudonocardia charpentierae</name>
    <dbReference type="NCBI Taxonomy" id="3075545"/>
    <lineage>
        <taxon>Bacteria</taxon>
        <taxon>Bacillati</taxon>
        <taxon>Actinomycetota</taxon>
        <taxon>Actinomycetes</taxon>
        <taxon>Pseudonocardiales</taxon>
        <taxon>Pseudonocardiaceae</taxon>
        <taxon>Pseudonocardia</taxon>
    </lineage>
</organism>
<sequence>MSPEAPGSLVVPTLLNRPDGHWYAEVDRLDPNPGADSWLRVSWSAATCTGQQLGIGGSIVCAVVPTGFQRSKYPANQLDFAANHLQWRDAAPSEGLMLVVALPEDWVIDSPAAASPSPVDAKVIKGRFATYWMLAGRGRVTFKVSHLQAEAIADFMERFRTNLLDLPRPSPVELQT</sequence>
<dbReference type="Proteomes" id="UP001183202">
    <property type="component" value="Unassembled WGS sequence"/>
</dbReference>
<reference evidence="2" key="1">
    <citation type="submission" date="2023-07" db="EMBL/GenBank/DDBJ databases">
        <title>30 novel species of actinomycetes from the DSMZ collection.</title>
        <authorList>
            <person name="Nouioui I."/>
        </authorList>
    </citation>
    <scope>NUCLEOTIDE SEQUENCE [LARGE SCALE GENOMIC DNA]</scope>
    <source>
        <strain evidence="2">DSM 45834</strain>
    </source>
</reference>
<dbReference type="RefSeq" id="WP_311560385.1">
    <property type="nucleotide sequence ID" value="NZ_JAVREJ010000050.1"/>
</dbReference>
<evidence type="ECO:0000313" key="2">
    <source>
        <dbReference type="Proteomes" id="UP001183202"/>
    </source>
</evidence>
<dbReference type="EMBL" id="JAVREJ010000050">
    <property type="protein sequence ID" value="MDT0353875.1"/>
    <property type="molecule type" value="Genomic_DNA"/>
</dbReference>
<evidence type="ECO:0000313" key="1">
    <source>
        <dbReference type="EMBL" id="MDT0353875.1"/>
    </source>
</evidence>